<sequence length="250" mass="28172">TVPGCYQFLKQGVTITGEGTPTFNDSIRAATEIYGFFDRCFPEGTMESWSCADELSNERDAIHASNRYLTPKMEASRAKHQAFGKSVDPKGILESMTKEGYIHTEDNVVQYSRRRVQPDGKFIYKDIGPQAFRIGDIVEIQVSFVVVPLKEERVKMITVLRCITLLEACTTMAPATRPSVNAVTLKHRIGHDPRIEAPKRNKMVIDSLQNWYRSKTGCEDRKGWMLKESERVAGSRGLITESRMVTGSES</sequence>
<evidence type="ECO:0000313" key="1">
    <source>
        <dbReference type="EMBL" id="KAF9456305.1"/>
    </source>
</evidence>
<evidence type="ECO:0000313" key="2">
    <source>
        <dbReference type="Proteomes" id="UP000807353"/>
    </source>
</evidence>
<gene>
    <name evidence="1" type="ORF">BDZ94DRAFT_1241627</name>
</gene>
<reference evidence="1" key="1">
    <citation type="submission" date="2020-11" db="EMBL/GenBank/DDBJ databases">
        <authorList>
            <consortium name="DOE Joint Genome Institute"/>
            <person name="Ahrendt S."/>
            <person name="Riley R."/>
            <person name="Andreopoulos W."/>
            <person name="Labutti K."/>
            <person name="Pangilinan J."/>
            <person name="Ruiz-Duenas F.J."/>
            <person name="Barrasa J.M."/>
            <person name="Sanchez-Garcia M."/>
            <person name="Camarero S."/>
            <person name="Miyauchi S."/>
            <person name="Serrano A."/>
            <person name="Linde D."/>
            <person name="Babiker R."/>
            <person name="Drula E."/>
            <person name="Ayuso-Fernandez I."/>
            <person name="Pacheco R."/>
            <person name="Padilla G."/>
            <person name="Ferreira P."/>
            <person name="Barriuso J."/>
            <person name="Kellner H."/>
            <person name="Castanera R."/>
            <person name="Alfaro M."/>
            <person name="Ramirez L."/>
            <person name="Pisabarro A.G."/>
            <person name="Kuo A."/>
            <person name="Tritt A."/>
            <person name="Lipzen A."/>
            <person name="He G."/>
            <person name="Yan M."/>
            <person name="Ng V."/>
            <person name="Cullen D."/>
            <person name="Martin F."/>
            <person name="Rosso M.-N."/>
            <person name="Henrissat B."/>
            <person name="Hibbett D."/>
            <person name="Martinez A.T."/>
            <person name="Grigoriev I.V."/>
        </authorList>
    </citation>
    <scope>NUCLEOTIDE SEQUENCE</scope>
    <source>
        <strain evidence="1">CBS 247.69</strain>
    </source>
</reference>
<dbReference type="Proteomes" id="UP000807353">
    <property type="component" value="Unassembled WGS sequence"/>
</dbReference>
<dbReference type="AlphaFoldDB" id="A0A9P5XV64"/>
<accession>A0A9P5XV64</accession>
<name>A0A9P5XV64_9AGAR</name>
<proteinExistence type="predicted"/>
<dbReference type="OrthoDB" id="3269456at2759"/>
<feature type="non-terminal residue" evidence="1">
    <location>
        <position position="1"/>
    </location>
</feature>
<protein>
    <submittedName>
        <fullName evidence="1">Uncharacterized protein</fullName>
    </submittedName>
</protein>
<keyword evidence="2" id="KW-1185">Reference proteome</keyword>
<organism evidence="1 2">
    <name type="scientific">Collybia nuda</name>
    <dbReference type="NCBI Taxonomy" id="64659"/>
    <lineage>
        <taxon>Eukaryota</taxon>
        <taxon>Fungi</taxon>
        <taxon>Dikarya</taxon>
        <taxon>Basidiomycota</taxon>
        <taxon>Agaricomycotina</taxon>
        <taxon>Agaricomycetes</taxon>
        <taxon>Agaricomycetidae</taxon>
        <taxon>Agaricales</taxon>
        <taxon>Tricholomatineae</taxon>
        <taxon>Clitocybaceae</taxon>
        <taxon>Collybia</taxon>
    </lineage>
</organism>
<comment type="caution">
    <text evidence="1">The sequence shown here is derived from an EMBL/GenBank/DDBJ whole genome shotgun (WGS) entry which is preliminary data.</text>
</comment>
<dbReference type="EMBL" id="MU150437">
    <property type="protein sequence ID" value="KAF9456305.1"/>
    <property type="molecule type" value="Genomic_DNA"/>
</dbReference>